<accession>A0A0D7BRH2</accession>
<name>A0A0D7BRH2_9AGAR</name>
<proteinExistence type="predicted"/>
<dbReference type="InterPro" id="IPR029063">
    <property type="entry name" value="SAM-dependent_MTases_sf"/>
</dbReference>
<dbReference type="STRING" id="1314674.A0A0D7BRH2"/>
<dbReference type="PANTHER" id="PTHR43591:SF24">
    <property type="entry name" value="2-METHOXY-6-POLYPRENYL-1,4-BENZOQUINOL METHYLASE, MITOCHONDRIAL"/>
    <property type="match status" value="1"/>
</dbReference>
<evidence type="ECO:0000313" key="2">
    <source>
        <dbReference type="Proteomes" id="UP000054007"/>
    </source>
</evidence>
<dbReference type="GO" id="GO:0008168">
    <property type="term" value="F:methyltransferase activity"/>
    <property type="evidence" value="ECO:0007669"/>
    <property type="project" value="UniProtKB-KW"/>
</dbReference>
<keyword evidence="1" id="KW-0808">Transferase</keyword>
<dbReference type="SUPFAM" id="SSF53335">
    <property type="entry name" value="S-adenosyl-L-methionine-dependent methyltransferases"/>
    <property type="match status" value="1"/>
</dbReference>
<dbReference type="GO" id="GO:0032259">
    <property type="term" value="P:methylation"/>
    <property type="evidence" value="ECO:0007669"/>
    <property type="project" value="UniProtKB-KW"/>
</dbReference>
<dbReference type="Pfam" id="PF13489">
    <property type="entry name" value="Methyltransf_23"/>
    <property type="match status" value="1"/>
</dbReference>
<keyword evidence="2" id="KW-1185">Reference proteome</keyword>
<dbReference type="PANTHER" id="PTHR43591">
    <property type="entry name" value="METHYLTRANSFERASE"/>
    <property type="match status" value="1"/>
</dbReference>
<sequence>MQRGQDTENADAPATYQDSYVGEDDAPFFRMLHGRRLNALNTTYLLPADDEEVRRSELHHRALKFVFDGRNYVGPVRQALQFGQKRRVLDLGTGGGIWAVEMADEFKRADIIGVDLAPIQPRDVPPNCEFKLSDLAQPELPYPDGYFDLIHARSIFTGIPDYIRFVSEVARLLRPGGLVILVEPDLNPAVNEPLEDIAAELDLSGWFALWETYSACLRHQGIDTSIPNRIPDIVASSGMFQDTVKRIAEVPVGFWPRDDVSLTVGQLQWMDFDLLLPALRPLFLHCGIPATKVQSLIEDAQRDLYNPEAHLITRINIVYASKNYR</sequence>
<evidence type="ECO:0000313" key="1">
    <source>
        <dbReference type="EMBL" id="KIY72196.1"/>
    </source>
</evidence>
<dbReference type="Gene3D" id="3.40.50.150">
    <property type="entry name" value="Vaccinia Virus protein VP39"/>
    <property type="match status" value="1"/>
</dbReference>
<dbReference type="Proteomes" id="UP000054007">
    <property type="component" value="Unassembled WGS sequence"/>
</dbReference>
<reference evidence="1 2" key="1">
    <citation type="journal article" date="2015" name="Fungal Genet. Biol.">
        <title>Evolution of novel wood decay mechanisms in Agaricales revealed by the genome sequences of Fistulina hepatica and Cylindrobasidium torrendii.</title>
        <authorList>
            <person name="Floudas D."/>
            <person name="Held B.W."/>
            <person name="Riley R."/>
            <person name="Nagy L.G."/>
            <person name="Koehler G."/>
            <person name="Ransdell A.S."/>
            <person name="Younus H."/>
            <person name="Chow J."/>
            <person name="Chiniquy J."/>
            <person name="Lipzen A."/>
            <person name="Tritt A."/>
            <person name="Sun H."/>
            <person name="Haridas S."/>
            <person name="LaButti K."/>
            <person name="Ohm R.A."/>
            <person name="Kues U."/>
            <person name="Blanchette R.A."/>
            <person name="Grigoriev I.V."/>
            <person name="Minto R.E."/>
            <person name="Hibbett D.S."/>
        </authorList>
    </citation>
    <scope>NUCLEOTIDE SEQUENCE [LARGE SCALE GENOMIC DNA]</scope>
    <source>
        <strain evidence="1 2">FP15055 ss-10</strain>
    </source>
</reference>
<dbReference type="OrthoDB" id="2013972at2759"/>
<organism evidence="1 2">
    <name type="scientific">Cylindrobasidium torrendii FP15055 ss-10</name>
    <dbReference type="NCBI Taxonomy" id="1314674"/>
    <lineage>
        <taxon>Eukaryota</taxon>
        <taxon>Fungi</taxon>
        <taxon>Dikarya</taxon>
        <taxon>Basidiomycota</taxon>
        <taxon>Agaricomycotina</taxon>
        <taxon>Agaricomycetes</taxon>
        <taxon>Agaricomycetidae</taxon>
        <taxon>Agaricales</taxon>
        <taxon>Marasmiineae</taxon>
        <taxon>Physalacriaceae</taxon>
        <taxon>Cylindrobasidium</taxon>
    </lineage>
</organism>
<gene>
    <name evidence="1" type="ORF">CYLTODRAFT_418174</name>
</gene>
<dbReference type="CDD" id="cd02440">
    <property type="entry name" value="AdoMet_MTases"/>
    <property type="match status" value="1"/>
</dbReference>
<dbReference type="AlphaFoldDB" id="A0A0D7BRH2"/>
<protein>
    <submittedName>
        <fullName evidence="1">S-adenosyl-L-methionine-dependent methyltransferase</fullName>
    </submittedName>
</protein>
<keyword evidence="1" id="KW-0489">Methyltransferase</keyword>
<dbReference type="EMBL" id="KN880446">
    <property type="protein sequence ID" value="KIY72196.1"/>
    <property type="molecule type" value="Genomic_DNA"/>
</dbReference>